<evidence type="ECO:0000313" key="15">
    <source>
        <dbReference type="Proteomes" id="UP000308917"/>
    </source>
</evidence>
<comment type="subunit">
    <text evidence="12">Monomer.</text>
</comment>
<dbReference type="GO" id="GO:0042276">
    <property type="term" value="P:error-prone translesion synthesis"/>
    <property type="evidence" value="ECO:0007669"/>
    <property type="project" value="TreeGrafter"/>
</dbReference>
<feature type="binding site" evidence="12">
    <location>
        <position position="138"/>
    </location>
    <ligand>
        <name>Mg(2+)</name>
        <dbReference type="ChEBI" id="CHEBI:18420"/>
    </ligand>
</feature>
<dbReference type="Pfam" id="PF00817">
    <property type="entry name" value="IMS"/>
    <property type="match status" value="1"/>
</dbReference>
<keyword evidence="12" id="KW-0238">DNA-binding</keyword>
<accession>A0A4S8F042</accession>
<dbReference type="Gene3D" id="1.10.150.20">
    <property type="entry name" value="5' to 3' exonuclease, C-terminal subdomain"/>
    <property type="match status" value="1"/>
</dbReference>
<dbReference type="Pfam" id="PF11799">
    <property type="entry name" value="IMS_C"/>
    <property type="match status" value="1"/>
</dbReference>
<dbReference type="GO" id="GO:0000287">
    <property type="term" value="F:magnesium ion binding"/>
    <property type="evidence" value="ECO:0007669"/>
    <property type="project" value="UniProtKB-UniRule"/>
</dbReference>
<feature type="site" description="Substrate discrimination" evidence="12">
    <location>
        <position position="18"/>
    </location>
</feature>
<dbReference type="NCBIfam" id="NF002677">
    <property type="entry name" value="PRK02406.1"/>
    <property type="match status" value="1"/>
</dbReference>
<sequence length="412" mass="45601">MPAPPIRRIAHLDMDAFFASVELLRQPQLKGLPVVVGGRSRSAGWLGNAALEALPAHAIPLEAFARLHSYTGRGVITTATYEARQFGIGSAMGMMKAAKLCPDAYLLPADFEQYRAYSRRFKAIIAQHAPAIEDRGIDEVYIDFTDVPDGQEEGGLLLAQRIQRAIYADTGLTCSIGVAPNKLLAKLASEWHKPNGIFILMPDQVTEKLWPLPCKKVNGIGPKTNDKLLTLGIHTLHDLAHTPEQELIDAFGSTYGAWLHRIAWGQDERALVMESAPVSMSRETTFERDLHAKADKAELSDIFTHLCQRVAADLQRKGYAGRTIGVKIRFPDFRSATRAISINHHTQDAATIRQIAGQCLKRIDLQRRFRLLGVKVDNLLPLEEAQDVDSKLLSQTKPHHACAAQLSLPFDE</sequence>
<evidence type="ECO:0000256" key="5">
    <source>
        <dbReference type="ARBA" id="ARBA00022705"/>
    </source>
</evidence>
<keyword evidence="2 12" id="KW-0515">Mutator protein</keyword>
<evidence type="ECO:0000256" key="10">
    <source>
        <dbReference type="ARBA" id="ARBA00023204"/>
    </source>
</evidence>
<dbReference type="Gene3D" id="3.30.70.270">
    <property type="match status" value="2"/>
</dbReference>
<dbReference type="SUPFAM" id="SSF56672">
    <property type="entry name" value="DNA/RNA polymerases"/>
    <property type="match status" value="1"/>
</dbReference>
<dbReference type="InterPro" id="IPR043502">
    <property type="entry name" value="DNA/RNA_pol_sf"/>
</dbReference>
<evidence type="ECO:0000256" key="12">
    <source>
        <dbReference type="HAMAP-Rule" id="MF_01113"/>
    </source>
</evidence>
<dbReference type="GO" id="GO:0005829">
    <property type="term" value="C:cytosol"/>
    <property type="evidence" value="ECO:0007669"/>
    <property type="project" value="TreeGrafter"/>
</dbReference>
<evidence type="ECO:0000256" key="11">
    <source>
        <dbReference type="ARBA" id="ARBA00049244"/>
    </source>
</evidence>
<reference evidence="14 15" key="1">
    <citation type="journal article" date="2015" name="Antonie Van Leeuwenhoek">
        <title>Lampropedia puyangensis sp. nov., isolated from symptomatic bark of Populus ? euramericana canker and emended description of Lampropedia hyalina (Ehrenberg 1832) Lee et al. 2004.</title>
        <authorList>
            <person name="Li Y."/>
            <person name="Wang T."/>
            <person name="Piao C.G."/>
            <person name="Wang L.F."/>
            <person name="Tian G.Z."/>
            <person name="Zhu T.H."/>
            <person name="Guo M.W."/>
        </authorList>
    </citation>
    <scope>NUCLEOTIDE SEQUENCE [LARGE SCALE GENOMIC DNA]</scope>
    <source>
        <strain evidence="14 15">2-bin</strain>
    </source>
</reference>
<keyword evidence="5 12" id="KW-0235">DNA replication</keyword>
<dbReference type="InterPro" id="IPR024728">
    <property type="entry name" value="PolY_HhH_motif"/>
</dbReference>
<evidence type="ECO:0000256" key="7">
    <source>
        <dbReference type="ARBA" id="ARBA00022763"/>
    </source>
</evidence>
<dbReference type="GO" id="GO:0003684">
    <property type="term" value="F:damaged DNA binding"/>
    <property type="evidence" value="ECO:0007669"/>
    <property type="project" value="InterPro"/>
</dbReference>
<dbReference type="PANTHER" id="PTHR11076">
    <property type="entry name" value="DNA REPAIR POLYMERASE UMUC / TRANSFERASE FAMILY MEMBER"/>
    <property type="match status" value="1"/>
</dbReference>
<dbReference type="Pfam" id="PF11798">
    <property type="entry name" value="IMS_HHH"/>
    <property type="match status" value="1"/>
</dbReference>
<evidence type="ECO:0000259" key="13">
    <source>
        <dbReference type="PROSITE" id="PS50173"/>
    </source>
</evidence>
<comment type="similarity">
    <text evidence="1 12">Belongs to the DNA polymerase type-Y family.</text>
</comment>
<dbReference type="SUPFAM" id="SSF100879">
    <property type="entry name" value="Lesion bypass DNA polymerase (Y-family), little finger domain"/>
    <property type="match status" value="1"/>
</dbReference>
<dbReference type="PROSITE" id="PS50173">
    <property type="entry name" value="UMUC"/>
    <property type="match status" value="1"/>
</dbReference>
<dbReference type="Proteomes" id="UP000308917">
    <property type="component" value="Unassembled WGS sequence"/>
</dbReference>
<evidence type="ECO:0000256" key="1">
    <source>
        <dbReference type="ARBA" id="ARBA00010945"/>
    </source>
</evidence>
<gene>
    <name evidence="12 14" type="primary">dinB</name>
    <name evidence="14" type="ORF">E9531_09970</name>
</gene>
<keyword evidence="15" id="KW-1185">Reference proteome</keyword>
<dbReference type="Gene3D" id="3.40.1170.60">
    <property type="match status" value="1"/>
</dbReference>
<dbReference type="AlphaFoldDB" id="A0A4S8F042"/>
<feature type="binding site" evidence="12">
    <location>
        <position position="13"/>
    </location>
    <ligand>
        <name>Mg(2+)</name>
        <dbReference type="ChEBI" id="CHEBI:18420"/>
    </ligand>
</feature>
<keyword evidence="12" id="KW-0963">Cytoplasm</keyword>
<evidence type="ECO:0000256" key="6">
    <source>
        <dbReference type="ARBA" id="ARBA00022723"/>
    </source>
</evidence>
<evidence type="ECO:0000256" key="9">
    <source>
        <dbReference type="ARBA" id="ARBA00022932"/>
    </source>
</evidence>
<comment type="subcellular location">
    <subcellularLocation>
        <location evidence="12">Cytoplasm</location>
    </subcellularLocation>
</comment>
<dbReference type="EMBL" id="STFG01000010">
    <property type="protein sequence ID" value="THU00603.1"/>
    <property type="molecule type" value="Genomic_DNA"/>
</dbReference>
<feature type="active site" evidence="12">
    <location>
        <position position="139"/>
    </location>
</feature>
<protein>
    <recommendedName>
        <fullName evidence="12">DNA polymerase IV</fullName>
        <shortName evidence="12">Pol IV</shortName>
        <ecNumber evidence="12">2.7.7.7</ecNumber>
    </recommendedName>
</protein>
<dbReference type="OrthoDB" id="9808813at2"/>
<dbReference type="PANTHER" id="PTHR11076:SF33">
    <property type="entry name" value="DNA POLYMERASE KAPPA"/>
    <property type="match status" value="1"/>
</dbReference>
<comment type="cofactor">
    <cofactor evidence="12">
        <name>Mg(2+)</name>
        <dbReference type="ChEBI" id="CHEBI:18420"/>
    </cofactor>
    <text evidence="12">Binds 2 magnesium ions per subunit.</text>
</comment>
<comment type="catalytic activity">
    <reaction evidence="11 12">
        <text>DNA(n) + a 2'-deoxyribonucleoside 5'-triphosphate = DNA(n+1) + diphosphate</text>
        <dbReference type="Rhea" id="RHEA:22508"/>
        <dbReference type="Rhea" id="RHEA-COMP:17339"/>
        <dbReference type="Rhea" id="RHEA-COMP:17340"/>
        <dbReference type="ChEBI" id="CHEBI:33019"/>
        <dbReference type="ChEBI" id="CHEBI:61560"/>
        <dbReference type="ChEBI" id="CHEBI:173112"/>
        <dbReference type="EC" id="2.7.7.7"/>
    </reaction>
</comment>
<dbReference type="GO" id="GO:0006261">
    <property type="term" value="P:DNA-templated DNA replication"/>
    <property type="evidence" value="ECO:0007669"/>
    <property type="project" value="UniProtKB-UniRule"/>
</dbReference>
<name>A0A4S8F042_9BURK</name>
<dbReference type="GO" id="GO:0009432">
    <property type="term" value="P:SOS response"/>
    <property type="evidence" value="ECO:0007669"/>
    <property type="project" value="TreeGrafter"/>
</dbReference>
<dbReference type="InterPro" id="IPR036775">
    <property type="entry name" value="DNA_pol_Y-fam_lit_finger_sf"/>
</dbReference>
<dbReference type="EC" id="2.7.7.7" evidence="12"/>
<keyword evidence="6 12" id="KW-0479">Metal-binding</keyword>
<evidence type="ECO:0000313" key="14">
    <source>
        <dbReference type="EMBL" id="THU00603.1"/>
    </source>
</evidence>
<keyword evidence="8 12" id="KW-0460">Magnesium</keyword>
<feature type="domain" description="UmuC" evidence="13">
    <location>
        <begin position="9"/>
        <end position="221"/>
    </location>
</feature>
<dbReference type="FunFam" id="3.30.1490.100:FF:000004">
    <property type="entry name" value="DNA polymerase IV"/>
    <property type="match status" value="1"/>
</dbReference>
<dbReference type="GO" id="GO:0006281">
    <property type="term" value="P:DNA repair"/>
    <property type="evidence" value="ECO:0007669"/>
    <property type="project" value="UniProtKB-UniRule"/>
</dbReference>
<keyword evidence="10 12" id="KW-0234">DNA repair</keyword>
<evidence type="ECO:0000256" key="4">
    <source>
        <dbReference type="ARBA" id="ARBA00022695"/>
    </source>
</evidence>
<dbReference type="CDD" id="cd03586">
    <property type="entry name" value="PolY_Pol_IV_kappa"/>
    <property type="match status" value="1"/>
</dbReference>
<dbReference type="Gene3D" id="3.30.1490.100">
    <property type="entry name" value="DNA polymerase, Y-family, little finger domain"/>
    <property type="match status" value="1"/>
</dbReference>
<dbReference type="GO" id="GO:0003887">
    <property type="term" value="F:DNA-directed DNA polymerase activity"/>
    <property type="evidence" value="ECO:0007669"/>
    <property type="project" value="UniProtKB-UniRule"/>
</dbReference>
<keyword evidence="9 12" id="KW-0239">DNA-directed DNA polymerase</keyword>
<evidence type="ECO:0000256" key="2">
    <source>
        <dbReference type="ARBA" id="ARBA00022457"/>
    </source>
</evidence>
<dbReference type="HAMAP" id="MF_01113">
    <property type="entry name" value="DNApol_IV"/>
    <property type="match status" value="1"/>
</dbReference>
<dbReference type="InterPro" id="IPR050116">
    <property type="entry name" value="DNA_polymerase-Y"/>
</dbReference>
<dbReference type="InterPro" id="IPR017961">
    <property type="entry name" value="DNA_pol_Y-fam_little_finger"/>
</dbReference>
<keyword evidence="7 12" id="KW-0227">DNA damage</keyword>
<organism evidence="14 15">
    <name type="scientific">Lampropedia puyangensis</name>
    <dbReference type="NCBI Taxonomy" id="1330072"/>
    <lineage>
        <taxon>Bacteria</taxon>
        <taxon>Pseudomonadati</taxon>
        <taxon>Pseudomonadota</taxon>
        <taxon>Betaproteobacteria</taxon>
        <taxon>Burkholderiales</taxon>
        <taxon>Comamonadaceae</taxon>
        <taxon>Lampropedia</taxon>
    </lineage>
</organism>
<dbReference type="InterPro" id="IPR022880">
    <property type="entry name" value="DNApol_IV"/>
</dbReference>
<dbReference type="InterPro" id="IPR001126">
    <property type="entry name" value="UmuC"/>
</dbReference>
<proteinExistence type="inferred from homology"/>
<comment type="function">
    <text evidence="12">Poorly processive, error-prone DNA polymerase involved in untargeted mutagenesis. Copies undamaged DNA at stalled replication forks, which arise in vivo from mismatched or misaligned primer ends. These misaligned primers can be extended by PolIV. Exhibits no 3'-5' exonuclease (proofreading) activity. May be involved in translesional synthesis, in conjunction with the beta clamp from PolIII.</text>
</comment>
<evidence type="ECO:0000256" key="3">
    <source>
        <dbReference type="ARBA" id="ARBA00022679"/>
    </source>
</evidence>
<keyword evidence="4 12" id="KW-0548">Nucleotidyltransferase</keyword>
<comment type="caution">
    <text evidence="14">The sequence shown here is derived from an EMBL/GenBank/DDBJ whole genome shotgun (WGS) entry which is preliminary data.</text>
</comment>
<dbReference type="InterPro" id="IPR043128">
    <property type="entry name" value="Rev_trsase/Diguanyl_cyclase"/>
</dbReference>
<dbReference type="RefSeq" id="WP_136573620.1">
    <property type="nucleotide sequence ID" value="NZ_STFG01000010.1"/>
</dbReference>
<keyword evidence="3 12" id="KW-0808">Transferase</keyword>
<evidence type="ECO:0000256" key="8">
    <source>
        <dbReference type="ARBA" id="ARBA00022842"/>
    </source>
</evidence>